<dbReference type="InterPro" id="IPR005764">
    <property type="entry name" value="Ade_phspho_trans"/>
</dbReference>
<dbReference type="Gene3D" id="3.40.50.2020">
    <property type="match status" value="1"/>
</dbReference>
<comment type="function">
    <text evidence="2 11">Catalyzes a salvage reaction resulting in the formation of AMP, that is energically less costly than de novo synthesis.</text>
</comment>
<evidence type="ECO:0000256" key="11">
    <source>
        <dbReference type="HAMAP-Rule" id="MF_00004"/>
    </source>
</evidence>
<comment type="pathway">
    <text evidence="4 11">Purine metabolism; AMP biosynthesis via salvage pathway; AMP from adenine: step 1/1.</text>
</comment>
<comment type="similarity">
    <text evidence="5 11">Belongs to the purine/pyrimidine phosphoribosyltransferase family.</text>
</comment>
<evidence type="ECO:0000313" key="14">
    <source>
        <dbReference type="Proteomes" id="UP001144396"/>
    </source>
</evidence>
<dbReference type="EC" id="2.4.2.7" evidence="6 11"/>
<evidence type="ECO:0000256" key="4">
    <source>
        <dbReference type="ARBA" id="ARBA00004659"/>
    </source>
</evidence>
<evidence type="ECO:0000313" key="13">
    <source>
        <dbReference type="EMBL" id="GLI27558.1"/>
    </source>
</evidence>
<evidence type="ECO:0000256" key="9">
    <source>
        <dbReference type="ARBA" id="ARBA00022679"/>
    </source>
</evidence>
<dbReference type="AlphaFoldDB" id="A0A9W6FRX6"/>
<keyword evidence="9 11" id="KW-0808">Transferase</keyword>
<dbReference type="FunFam" id="3.40.50.2020:FF:000021">
    <property type="entry name" value="Adenine phosphoribosyltransferase"/>
    <property type="match status" value="1"/>
</dbReference>
<evidence type="ECO:0000256" key="5">
    <source>
        <dbReference type="ARBA" id="ARBA00008391"/>
    </source>
</evidence>
<reference evidence="13" key="1">
    <citation type="submission" date="2022-12" db="EMBL/GenBank/DDBJ databases">
        <title>Reference genome sequencing for broad-spectrum identification of bacterial and archaeal isolates by mass spectrometry.</title>
        <authorList>
            <person name="Sekiguchi Y."/>
            <person name="Tourlousse D.M."/>
        </authorList>
    </citation>
    <scope>NUCLEOTIDE SEQUENCE</scope>
    <source>
        <strain evidence="13">14</strain>
    </source>
</reference>
<dbReference type="GO" id="GO:0016208">
    <property type="term" value="F:AMP binding"/>
    <property type="evidence" value="ECO:0007669"/>
    <property type="project" value="TreeGrafter"/>
</dbReference>
<dbReference type="NCBIfam" id="NF002634">
    <property type="entry name" value="PRK02304.1-3"/>
    <property type="match status" value="1"/>
</dbReference>
<evidence type="ECO:0000256" key="6">
    <source>
        <dbReference type="ARBA" id="ARBA00011893"/>
    </source>
</evidence>
<dbReference type="Proteomes" id="UP001144396">
    <property type="component" value="Unassembled WGS sequence"/>
</dbReference>
<dbReference type="GO" id="GO:0006166">
    <property type="term" value="P:purine ribonucleoside salvage"/>
    <property type="evidence" value="ECO:0007669"/>
    <property type="project" value="UniProtKB-KW"/>
</dbReference>
<dbReference type="InterPro" id="IPR000836">
    <property type="entry name" value="PRTase_dom"/>
</dbReference>
<gene>
    <name evidence="11 13" type="primary">apt</name>
    <name evidence="13" type="ORF">ARHIZOSPH14_18000</name>
</gene>
<name>A0A9W6FRX6_9MICO</name>
<dbReference type="GO" id="GO:0044209">
    <property type="term" value="P:AMP salvage"/>
    <property type="evidence" value="ECO:0007669"/>
    <property type="project" value="UniProtKB-UniRule"/>
</dbReference>
<keyword evidence="7 11" id="KW-0963">Cytoplasm</keyword>
<evidence type="ECO:0000256" key="7">
    <source>
        <dbReference type="ARBA" id="ARBA00022490"/>
    </source>
</evidence>
<dbReference type="GO" id="GO:0002055">
    <property type="term" value="F:adenine binding"/>
    <property type="evidence" value="ECO:0007669"/>
    <property type="project" value="TreeGrafter"/>
</dbReference>
<dbReference type="HAMAP" id="MF_00004">
    <property type="entry name" value="Aden_phosphoribosyltr"/>
    <property type="match status" value="1"/>
</dbReference>
<evidence type="ECO:0000256" key="2">
    <source>
        <dbReference type="ARBA" id="ARBA00003968"/>
    </source>
</evidence>
<evidence type="ECO:0000256" key="8">
    <source>
        <dbReference type="ARBA" id="ARBA00022676"/>
    </source>
</evidence>
<dbReference type="GO" id="GO:0006168">
    <property type="term" value="P:adenine salvage"/>
    <property type="evidence" value="ECO:0007669"/>
    <property type="project" value="InterPro"/>
</dbReference>
<proteinExistence type="inferred from homology"/>
<dbReference type="Pfam" id="PF00156">
    <property type="entry name" value="Pribosyltran"/>
    <property type="match status" value="1"/>
</dbReference>
<evidence type="ECO:0000256" key="3">
    <source>
        <dbReference type="ARBA" id="ARBA00004496"/>
    </source>
</evidence>
<organism evidence="13 14">
    <name type="scientific">Agromyces rhizosphaerae</name>
    <dbReference type="NCBI Taxonomy" id="88374"/>
    <lineage>
        <taxon>Bacteria</taxon>
        <taxon>Bacillati</taxon>
        <taxon>Actinomycetota</taxon>
        <taxon>Actinomycetes</taxon>
        <taxon>Micrococcales</taxon>
        <taxon>Microbacteriaceae</taxon>
        <taxon>Agromyces</taxon>
    </lineage>
</organism>
<dbReference type="RefSeq" id="WP_281884190.1">
    <property type="nucleotide sequence ID" value="NZ_BSDP01000001.1"/>
</dbReference>
<dbReference type="GO" id="GO:0005737">
    <property type="term" value="C:cytoplasm"/>
    <property type="evidence" value="ECO:0007669"/>
    <property type="project" value="UniProtKB-SubCell"/>
</dbReference>
<dbReference type="EMBL" id="BSDP01000001">
    <property type="protein sequence ID" value="GLI27558.1"/>
    <property type="molecule type" value="Genomic_DNA"/>
</dbReference>
<dbReference type="PANTHER" id="PTHR32315">
    <property type="entry name" value="ADENINE PHOSPHORIBOSYLTRANSFERASE"/>
    <property type="match status" value="1"/>
</dbReference>
<comment type="subunit">
    <text evidence="11">Homodimer.</text>
</comment>
<comment type="catalytic activity">
    <reaction evidence="1 11">
        <text>AMP + diphosphate = 5-phospho-alpha-D-ribose 1-diphosphate + adenine</text>
        <dbReference type="Rhea" id="RHEA:16609"/>
        <dbReference type="ChEBI" id="CHEBI:16708"/>
        <dbReference type="ChEBI" id="CHEBI:33019"/>
        <dbReference type="ChEBI" id="CHEBI:58017"/>
        <dbReference type="ChEBI" id="CHEBI:456215"/>
        <dbReference type="EC" id="2.4.2.7"/>
    </reaction>
</comment>
<dbReference type="NCBIfam" id="NF002636">
    <property type="entry name" value="PRK02304.1-5"/>
    <property type="match status" value="1"/>
</dbReference>
<evidence type="ECO:0000259" key="12">
    <source>
        <dbReference type="Pfam" id="PF00156"/>
    </source>
</evidence>
<dbReference type="SUPFAM" id="SSF53271">
    <property type="entry name" value="PRTase-like"/>
    <property type="match status" value="1"/>
</dbReference>
<comment type="subcellular location">
    <subcellularLocation>
        <location evidence="3 11">Cytoplasm</location>
    </subcellularLocation>
</comment>
<evidence type="ECO:0000256" key="10">
    <source>
        <dbReference type="ARBA" id="ARBA00022726"/>
    </source>
</evidence>
<comment type="caution">
    <text evidence="13">The sequence shown here is derived from an EMBL/GenBank/DDBJ whole genome shotgun (WGS) entry which is preliminary data.</text>
</comment>
<dbReference type="InterPro" id="IPR029057">
    <property type="entry name" value="PRTase-like"/>
</dbReference>
<keyword evidence="10 11" id="KW-0660">Purine salvage</keyword>
<dbReference type="CDD" id="cd06223">
    <property type="entry name" value="PRTases_typeI"/>
    <property type="match status" value="1"/>
</dbReference>
<protein>
    <recommendedName>
        <fullName evidence="6 11">Adenine phosphoribosyltransferase</fullName>
        <shortName evidence="11">APRT</shortName>
        <ecNumber evidence="6 11">2.4.2.7</ecNumber>
    </recommendedName>
</protein>
<dbReference type="GO" id="GO:0003999">
    <property type="term" value="F:adenine phosphoribosyltransferase activity"/>
    <property type="evidence" value="ECO:0007669"/>
    <property type="project" value="UniProtKB-UniRule"/>
</dbReference>
<accession>A0A9W6FRX6</accession>
<keyword evidence="14" id="KW-1185">Reference proteome</keyword>
<dbReference type="InterPro" id="IPR050054">
    <property type="entry name" value="UPRTase/APRTase"/>
</dbReference>
<feature type="domain" description="Phosphoribosyltransferase" evidence="12">
    <location>
        <begin position="51"/>
        <end position="153"/>
    </location>
</feature>
<dbReference type="PANTHER" id="PTHR32315:SF3">
    <property type="entry name" value="ADENINE PHOSPHORIBOSYLTRANSFERASE"/>
    <property type="match status" value="1"/>
</dbReference>
<keyword evidence="8 11" id="KW-0328">Glycosyltransferase</keyword>
<sequence length="174" mass="18428">MDDIRAELESHIALVPDFPEPGILFRDLTPVFTRAELFRGMVDAMVEPFAGRYDAFAGIEARGFLLAGAASMRTDAGVLAVRKAGKLPRATLAESYALEYGVARLEVHADELDPGARVLVLDDVLATGGTAAATCSLVERAGWEVAGVAVVLELEALGGRSALKGREVFSLLQA</sequence>
<evidence type="ECO:0000256" key="1">
    <source>
        <dbReference type="ARBA" id="ARBA00000868"/>
    </source>
</evidence>